<dbReference type="HAMAP" id="MF_00083">
    <property type="entry name" value="Pept_tRNA_hydro_bact"/>
    <property type="match status" value="1"/>
</dbReference>
<feature type="binding site" evidence="7">
    <location>
        <position position="64"/>
    </location>
    <ligand>
        <name>tRNA</name>
        <dbReference type="ChEBI" id="CHEBI:17843"/>
    </ligand>
</feature>
<evidence type="ECO:0000256" key="8">
    <source>
        <dbReference type="RuleBase" id="RU000673"/>
    </source>
</evidence>
<dbReference type="GO" id="GO:0000049">
    <property type="term" value="F:tRNA binding"/>
    <property type="evidence" value="ECO:0007669"/>
    <property type="project" value="UniProtKB-UniRule"/>
</dbReference>
<reference evidence="10 11" key="1">
    <citation type="submission" date="2017-10" db="EMBL/GenBank/DDBJ databases">
        <title>Paenichitinophaga pekingensis gen. nov., sp. nov., isolated from activated sludge.</title>
        <authorList>
            <person name="Jin D."/>
            <person name="Kong X."/>
            <person name="Deng Y."/>
            <person name="Bai Z."/>
        </authorList>
    </citation>
    <scope>NUCLEOTIDE SEQUENCE [LARGE SCALE GENOMIC DNA]</scope>
    <source>
        <strain evidence="10 11">13</strain>
    </source>
</reference>
<dbReference type="GO" id="GO:0005737">
    <property type="term" value="C:cytoplasm"/>
    <property type="evidence" value="ECO:0007669"/>
    <property type="project" value="UniProtKB-SubCell"/>
</dbReference>
<evidence type="ECO:0000313" key="11">
    <source>
        <dbReference type="Proteomes" id="UP000220133"/>
    </source>
</evidence>
<proteinExistence type="inferred from homology"/>
<dbReference type="AlphaFoldDB" id="A0A291QU19"/>
<dbReference type="GO" id="GO:0072344">
    <property type="term" value="P:rescue of stalled ribosome"/>
    <property type="evidence" value="ECO:0007669"/>
    <property type="project" value="UniProtKB-UniRule"/>
</dbReference>
<accession>A0A291QU19</accession>
<dbReference type="PROSITE" id="PS01195">
    <property type="entry name" value="PEPT_TRNA_HYDROL_1"/>
    <property type="match status" value="1"/>
</dbReference>
<evidence type="ECO:0000256" key="9">
    <source>
        <dbReference type="RuleBase" id="RU004320"/>
    </source>
</evidence>
<keyword evidence="11" id="KW-1185">Reference proteome</keyword>
<evidence type="ECO:0000256" key="3">
    <source>
        <dbReference type="ARBA" id="ARBA00022801"/>
    </source>
</evidence>
<feature type="active site" description="Proton acceptor" evidence="7">
    <location>
        <position position="20"/>
    </location>
</feature>
<feature type="site" description="Discriminates between blocked and unblocked aminoacyl-tRNA" evidence="7">
    <location>
        <position position="10"/>
    </location>
</feature>
<comment type="function">
    <text evidence="7">Catalyzes the release of premature peptidyl moieties from peptidyl-tRNA molecules trapped in stalled 50S ribosomal subunits, and thus maintains levels of free tRNAs and 50S ribosomes.</text>
</comment>
<dbReference type="FunFam" id="3.40.50.1470:FF:000001">
    <property type="entry name" value="Peptidyl-tRNA hydrolase"/>
    <property type="match status" value="1"/>
</dbReference>
<gene>
    <name evidence="7" type="primary">pth</name>
    <name evidence="10" type="ORF">COR50_09480</name>
</gene>
<comment type="similarity">
    <text evidence="5 7 9">Belongs to the PTH family.</text>
</comment>
<dbReference type="NCBIfam" id="TIGR00447">
    <property type="entry name" value="pth"/>
    <property type="match status" value="1"/>
</dbReference>
<organism evidence="10 11">
    <name type="scientific">Chitinophaga caeni</name>
    <dbReference type="NCBI Taxonomy" id="2029983"/>
    <lineage>
        <taxon>Bacteria</taxon>
        <taxon>Pseudomonadati</taxon>
        <taxon>Bacteroidota</taxon>
        <taxon>Chitinophagia</taxon>
        <taxon>Chitinophagales</taxon>
        <taxon>Chitinophagaceae</taxon>
        <taxon>Chitinophaga</taxon>
    </lineage>
</organism>
<feature type="binding site" evidence="7">
    <location>
        <position position="112"/>
    </location>
    <ligand>
        <name>tRNA</name>
        <dbReference type="ChEBI" id="CHEBI:17843"/>
    </ligand>
</feature>
<comment type="subcellular location">
    <subcellularLocation>
        <location evidence="7">Cytoplasm</location>
    </subcellularLocation>
</comment>
<feature type="binding site" evidence="7">
    <location>
        <position position="66"/>
    </location>
    <ligand>
        <name>tRNA</name>
        <dbReference type="ChEBI" id="CHEBI:17843"/>
    </ligand>
</feature>
<dbReference type="InterPro" id="IPR036416">
    <property type="entry name" value="Pept_tRNA_hydro_sf"/>
</dbReference>
<comment type="subunit">
    <text evidence="7">Monomer.</text>
</comment>
<name>A0A291QU19_9BACT</name>
<dbReference type="KEGG" id="cbae:COR50_09480"/>
<keyword evidence="4 7" id="KW-0694">RNA-binding</keyword>
<comment type="function">
    <text evidence="7">Hydrolyzes ribosome-free peptidyl-tRNAs (with 1 or more amino acids incorporated), which drop off the ribosome during protein synthesis, or as a result of ribosome stalling.</text>
</comment>
<dbReference type="GO" id="GO:0006515">
    <property type="term" value="P:protein quality control for misfolded or incompletely synthesized proteins"/>
    <property type="evidence" value="ECO:0007669"/>
    <property type="project" value="UniProtKB-UniRule"/>
</dbReference>
<dbReference type="GO" id="GO:0004045">
    <property type="term" value="F:peptidyl-tRNA hydrolase activity"/>
    <property type="evidence" value="ECO:0007669"/>
    <property type="project" value="UniProtKB-UniRule"/>
</dbReference>
<dbReference type="OrthoDB" id="9800507at2"/>
<dbReference type="Proteomes" id="UP000220133">
    <property type="component" value="Chromosome"/>
</dbReference>
<dbReference type="Pfam" id="PF01195">
    <property type="entry name" value="Pept_tRNA_hydro"/>
    <property type="match status" value="1"/>
</dbReference>
<feature type="binding site" evidence="7">
    <location>
        <position position="15"/>
    </location>
    <ligand>
        <name>tRNA</name>
        <dbReference type="ChEBI" id="CHEBI:17843"/>
    </ligand>
</feature>
<evidence type="ECO:0000256" key="7">
    <source>
        <dbReference type="HAMAP-Rule" id="MF_00083"/>
    </source>
</evidence>
<evidence type="ECO:0000256" key="5">
    <source>
        <dbReference type="ARBA" id="ARBA00038063"/>
    </source>
</evidence>
<evidence type="ECO:0000313" key="10">
    <source>
        <dbReference type="EMBL" id="ATL47382.1"/>
    </source>
</evidence>
<evidence type="ECO:0000256" key="4">
    <source>
        <dbReference type="ARBA" id="ARBA00022884"/>
    </source>
</evidence>
<dbReference type="EMBL" id="CP023777">
    <property type="protein sequence ID" value="ATL47382.1"/>
    <property type="molecule type" value="Genomic_DNA"/>
</dbReference>
<dbReference type="PROSITE" id="PS01196">
    <property type="entry name" value="PEPT_TRNA_HYDROL_2"/>
    <property type="match status" value="1"/>
</dbReference>
<feature type="site" description="Stabilizes the basic form of H active site to accept a proton" evidence="7">
    <location>
        <position position="91"/>
    </location>
</feature>
<comment type="catalytic activity">
    <reaction evidence="7 8">
        <text>an N-acyl-L-alpha-aminoacyl-tRNA + H2O = an N-acyl-L-amino acid + a tRNA + H(+)</text>
        <dbReference type="Rhea" id="RHEA:54448"/>
        <dbReference type="Rhea" id="RHEA-COMP:10123"/>
        <dbReference type="Rhea" id="RHEA-COMP:13883"/>
        <dbReference type="ChEBI" id="CHEBI:15377"/>
        <dbReference type="ChEBI" id="CHEBI:15378"/>
        <dbReference type="ChEBI" id="CHEBI:59874"/>
        <dbReference type="ChEBI" id="CHEBI:78442"/>
        <dbReference type="ChEBI" id="CHEBI:138191"/>
        <dbReference type="EC" id="3.1.1.29"/>
    </reaction>
</comment>
<protein>
    <recommendedName>
        <fullName evidence="6 7">Peptidyl-tRNA hydrolase</fullName>
        <shortName evidence="7">Pth</shortName>
        <ecNumber evidence="1 7">3.1.1.29</ecNumber>
    </recommendedName>
</protein>
<keyword evidence="7" id="KW-0963">Cytoplasm</keyword>
<dbReference type="SUPFAM" id="SSF53178">
    <property type="entry name" value="Peptidyl-tRNA hydrolase-like"/>
    <property type="match status" value="1"/>
</dbReference>
<keyword evidence="2 7" id="KW-0820">tRNA-binding</keyword>
<dbReference type="EC" id="3.1.1.29" evidence="1 7"/>
<dbReference type="RefSeq" id="WP_098193763.1">
    <property type="nucleotide sequence ID" value="NZ_CP023777.1"/>
</dbReference>
<evidence type="ECO:0000256" key="1">
    <source>
        <dbReference type="ARBA" id="ARBA00013260"/>
    </source>
</evidence>
<dbReference type="InterPro" id="IPR001328">
    <property type="entry name" value="Pept_tRNA_hydro"/>
</dbReference>
<dbReference type="InterPro" id="IPR018171">
    <property type="entry name" value="Pept_tRNA_hydro_CS"/>
</dbReference>
<evidence type="ECO:0000256" key="2">
    <source>
        <dbReference type="ARBA" id="ARBA00022555"/>
    </source>
</evidence>
<sequence length="189" mass="21237">MKYLIVGLGNIGSEYAHTRHNIGFDIADAFVAKHNGNFKGDRLADIAEIKWKGRTFIVIKPNTYMNLSGKAVKYWMDKEKVSMENILVLVDELALPIETLRLRGSGSDAGHNGLKNIQDLLGTTNYPRLRFGIGNNYQKGRQVDFVLGKWTEAELAIVKAKIEKSTEIIESFATIGIQRTMNNYNNLAF</sequence>
<keyword evidence="3 7" id="KW-0378">Hydrolase</keyword>
<dbReference type="CDD" id="cd00462">
    <property type="entry name" value="PTH"/>
    <property type="match status" value="1"/>
</dbReference>
<dbReference type="PANTHER" id="PTHR17224:SF1">
    <property type="entry name" value="PEPTIDYL-TRNA HYDROLASE"/>
    <property type="match status" value="1"/>
</dbReference>
<dbReference type="PANTHER" id="PTHR17224">
    <property type="entry name" value="PEPTIDYL-TRNA HYDROLASE"/>
    <property type="match status" value="1"/>
</dbReference>
<evidence type="ECO:0000256" key="6">
    <source>
        <dbReference type="ARBA" id="ARBA00050038"/>
    </source>
</evidence>
<dbReference type="Gene3D" id="3.40.50.1470">
    <property type="entry name" value="Peptidyl-tRNA hydrolase"/>
    <property type="match status" value="1"/>
</dbReference>